<evidence type="ECO:0000256" key="1">
    <source>
        <dbReference type="SAM" id="MobiDB-lite"/>
    </source>
</evidence>
<dbReference type="Proteomes" id="UP000225706">
    <property type="component" value="Unassembled WGS sequence"/>
</dbReference>
<dbReference type="AlphaFoldDB" id="A0A2B4RQ53"/>
<proteinExistence type="predicted"/>
<organism evidence="3 4">
    <name type="scientific">Stylophora pistillata</name>
    <name type="common">Smooth cauliflower coral</name>
    <dbReference type="NCBI Taxonomy" id="50429"/>
    <lineage>
        <taxon>Eukaryota</taxon>
        <taxon>Metazoa</taxon>
        <taxon>Cnidaria</taxon>
        <taxon>Anthozoa</taxon>
        <taxon>Hexacorallia</taxon>
        <taxon>Scleractinia</taxon>
        <taxon>Astrocoeniina</taxon>
        <taxon>Pocilloporidae</taxon>
        <taxon>Stylophora</taxon>
    </lineage>
</organism>
<feature type="domain" description="PiggyBac transposable element-derived protein" evidence="2">
    <location>
        <begin position="91"/>
        <end position="264"/>
    </location>
</feature>
<dbReference type="PANTHER" id="PTHR46599">
    <property type="entry name" value="PIGGYBAC TRANSPOSABLE ELEMENT-DERIVED PROTEIN 4"/>
    <property type="match status" value="1"/>
</dbReference>
<feature type="domain" description="PiggyBac transposable element-derived protein" evidence="2">
    <location>
        <begin position="272"/>
        <end position="397"/>
    </location>
</feature>
<accession>A0A2B4RQ53</accession>
<keyword evidence="4" id="KW-1185">Reference proteome</keyword>
<feature type="region of interest" description="Disordered" evidence="1">
    <location>
        <begin position="1"/>
        <end position="65"/>
    </location>
</feature>
<dbReference type="OrthoDB" id="5986244at2759"/>
<dbReference type="STRING" id="50429.A0A2B4RQ53"/>
<evidence type="ECO:0000313" key="4">
    <source>
        <dbReference type="Proteomes" id="UP000225706"/>
    </source>
</evidence>
<reference evidence="4" key="1">
    <citation type="journal article" date="2017" name="bioRxiv">
        <title>Comparative analysis of the genomes of Stylophora pistillata and Acropora digitifera provides evidence for extensive differences between species of corals.</title>
        <authorList>
            <person name="Voolstra C.R."/>
            <person name="Li Y."/>
            <person name="Liew Y.J."/>
            <person name="Baumgarten S."/>
            <person name="Zoccola D."/>
            <person name="Flot J.-F."/>
            <person name="Tambutte S."/>
            <person name="Allemand D."/>
            <person name="Aranda M."/>
        </authorList>
    </citation>
    <scope>NUCLEOTIDE SEQUENCE [LARGE SCALE GENOMIC DNA]</scope>
</reference>
<feature type="compositionally biased region" description="Acidic residues" evidence="1">
    <location>
        <begin position="40"/>
        <end position="64"/>
    </location>
</feature>
<gene>
    <name evidence="3" type="primary">PGBD5</name>
    <name evidence="3" type="ORF">AWC38_SpisGene15826</name>
</gene>
<comment type="caution">
    <text evidence="3">The sequence shown here is derived from an EMBL/GenBank/DDBJ whole genome shotgun (WGS) entry which is preliminary data.</text>
</comment>
<dbReference type="EMBL" id="LSMT01000346">
    <property type="protein sequence ID" value="PFX19741.1"/>
    <property type="molecule type" value="Genomic_DNA"/>
</dbReference>
<dbReference type="PANTHER" id="PTHR46599:SF2">
    <property type="entry name" value="PIGGYBAC TRANSPOSABLE ELEMENT-DERIVED PROTEIN 4-LIKE"/>
    <property type="match status" value="1"/>
</dbReference>
<sequence>MAALFDSDSEEEEFIGFTIEPGFERDNRESESDISVLSVDTEDLSDLDISDQESGDEYEEEWNEDPGPVVVNPLVANTGLVRDVRGYSTLNIFNLMFKDSNFDRIAEETNRYARQAMEANPDPAWRETVAEEVKAFFALNILFGIKQLPEVYSYWSKNQLLRVPEVQKIFPRNRFAKISQYLHLNDKRKELPRGHANHDKLFKVRPLLDSIVEAVKSEYRPSKNVSIDEAMIPFKGRLSLKQYMPLKPVKRGIKVWECADSSNGSAFVLHRTVRGNRQGIPRQIAPSTERVKRLRQGESLFLRKENIVVTVWKDKKAVYFLSSQSDPVGNDTVCRRQRDGTVIQVPSAPVVKTYNKNMGVVDLNDQMRGYYMAGRKSKKWWRCLMWFFVDVAIVNAYILEKLSPHHRSRT</sequence>
<name>A0A2B4RQ53_STYPI</name>
<protein>
    <submittedName>
        <fullName evidence="3">PiggyBac transposable element-derived protein 5</fullName>
    </submittedName>
</protein>
<evidence type="ECO:0000313" key="3">
    <source>
        <dbReference type="EMBL" id="PFX19741.1"/>
    </source>
</evidence>
<evidence type="ECO:0000259" key="2">
    <source>
        <dbReference type="Pfam" id="PF13843"/>
    </source>
</evidence>
<dbReference type="InterPro" id="IPR029526">
    <property type="entry name" value="PGBD"/>
</dbReference>
<feature type="compositionally biased region" description="Basic and acidic residues" evidence="1">
    <location>
        <begin position="22"/>
        <end position="31"/>
    </location>
</feature>
<dbReference type="Pfam" id="PF13843">
    <property type="entry name" value="DDE_Tnp_1_7"/>
    <property type="match status" value="2"/>
</dbReference>